<comment type="similarity">
    <text evidence="2 8">Belongs to the dynein light chain family.</text>
</comment>
<dbReference type="CDD" id="cd21452">
    <property type="entry name" value="DLC-like_DYNLL1_DYNLL2"/>
    <property type="match status" value="1"/>
</dbReference>
<keyword evidence="5 8" id="KW-0243">Dynein</keyword>
<dbReference type="InterPro" id="IPR037177">
    <property type="entry name" value="DLC_sf"/>
</dbReference>
<organism evidence="10 11">
    <name type="scientific">Cichlidogyrus casuarinus</name>
    <dbReference type="NCBI Taxonomy" id="1844966"/>
    <lineage>
        <taxon>Eukaryota</taxon>
        <taxon>Metazoa</taxon>
        <taxon>Spiralia</taxon>
        <taxon>Lophotrochozoa</taxon>
        <taxon>Platyhelminthes</taxon>
        <taxon>Monogenea</taxon>
        <taxon>Monopisthocotylea</taxon>
        <taxon>Dactylogyridea</taxon>
        <taxon>Ancyrocephalidae</taxon>
        <taxon>Cichlidogyrus</taxon>
    </lineage>
</organism>
<comment type="caution">
    <text evidence="10">The sequence shown here is derived from an EMBL/GenBank/DDBJ whole genome shotgun (WGS) entry which is preliminary data.</text>
</comment>
<evidence type="ECO:0000256" key="5">
    <source>
        <dbReference type="ARBA" id="ARBA00023017"/>
    </source>
</evidence>
<name>A0ABD2PVM6_9PLAT</name>
<dbReference type="PANTHER" id="PTHR11886:SF35">
    <property type="entry name" value="DYNEIN LIGHT CHAIN"/>
    <property type="match status" value="1"/>
</dbReference>
<evidence type="ECO:0000256" key="4">
    <source>
        <dbReference type="ARBA" id="ARBA00022701"/>
    </source>
</evidence>
<protein>
    <recommendedName>
        <fullName evidence="8">Dynein light chain</fullName>
    </recommendedName>
</protein>
<dbReference type="AlphaFoldDB" id="A0ABD2PVM6"/>
<keyword evidence="11" id="KW-1185">Reference proteome</keyword>
<gene>
    <name evidence="10" type="primary">DYNLL1_4</name>
    <name evidence="10" type="ORF">Ciccas_011587</name>
</gene>
<evidence type="ECO:0000256" key="1">
    <source>
        <dbReference type="ARBA" id="ARBA00004245"/>
    </source>
</evidence>
<dbReference type="InterPro" id="IPR019763">
    <property type="entry name" value="Dynein_light_1/2_CS"/>
</dbReference>
<keyword evidence="4 8" id="KW-0493">Microtubule</keyword>
<evidence type="ECO:0000256" key="3">
    <source>
        <dbReference type="ARBA" id="ARBA00022490"/>
    </source>
</evidence>
<accession>A0ABD2PVM6</accession>
<dbReference type="GO" id="GO:0005874">
    <property type="term" value="C:microtubule"/>
    <property type="evidence" value="ECO:0007669"/>
    <property type="project" value="UniProtKB-KW"/>
</dbReference>
<comment type="subcellular location">
    <subcellularLocation>
        <location evidence="1 8">Cytoplasm</location>
        <location evidence="1 8">Cytoskeleton</location>
    </subcellularLocation>
</comment>
<dbReference type="Proteomes" id="UP001626550">
    <property type="component" value="Unassembled WGS sequence"/>
</dbReference>
<evidence type="ECO:0000256" key="6">
    <source>
        <dbReference type="ARBA" id="ARBA00023175"/>
    </source>
</evidence>
<sequence length="122" mass="14283">MYSPKTVRSNNMIHENRERSATRVLSESIRSTRSENRKATIKNSDMSNEMQQDSVEIASVALDQFKVEKDIASYLKKEFDHRYGPHWHCVVGKNFGSYVTHETKSFIYFNLDNYSFLLYKCG</sequence>
<dbReference type="SUPFAM" id="SSF54648">
    <property type="entry name" value="DLC"/>
    <property type="match status" value="1"/>
</dbReference>
<dbReference type="PANTHER" id="PTHR11886">
    <property type="entry name" value="DYNEIN LIGHT CHAIN"/>
    <property type="match status" value="1"/>
</dbReference>
<keyword evidence="6 8" id="KW-0505">Motor protein</keyword>
<dbReference type="SMART" id="SM01375">
    <property type="entry name" value="Dynein_light"/>
    <property type="match status" value="1"/>
</dbReference>
<evidence type="ECO:0000313" key="10">
    <source>
        <dbReference type="EMBL" id="KAL3309861.1"/>
    </source>
</evidence>
<evidence type="ECO:0000256" key="7">
    <source>
        <dbReference type="ARBA" id="ARBA00023212"/>
    </source>
</evidence>
<dbReference type="FunFam" id="3.30.740.10:FF:000001">
    <property type="entry name" value="Dynein light chain"/>
    <property type="match status" value="1"/>
</dbReference>
<evidence type="ECO:0000256" key="2">
    <source>
        <dbReference type="ARBA" id="ARBA00010156"/>
    </source>
</evidence>
<keyword evidence="3 8" id="KW-0963">Cytoplasm</keyword>
<dbReference type="Gene3D" id="3.30.740.10">
    <property type="entry name" value="Protein Inhibitor Of Neuronal Nitric Oxide Synthase"/>
    <property type="match status" value="1"/>
</dbReference>
<dbReference type="GO" id="GO:0030286">
    <property type="term" value="C:dynein complex"/>
    <property type="evidence" value="ECO:0007669"/>
    <property type="project" value="UniProtKB-KW"/>
</dbReference>
<dbReference type="Pfam" id="PF01221">
    <property type="entry name" value="Dynein_light"/>
    <property type="match status" value="1"/>
</dbReference>
<reference evidence="10 11" key="1">
    <citation type="submission" date="2024-11" db="EMBL/GenBank/DDBJ databases">
        <title>Adaptive evolution of stress response genes in parasites aligns with host niche diversity.</title>
        <authorList>
            <person name="Hahn C."/>
            <person name="Resl P."/>
        </authorList>
    </citation>
    <scope>NUCLEOTIDE SEQUENCE [LARGE SCALE GENOMIC DNA]</scope>
    <source>
        <strain evidence="10">EGGRZ-B1_66</strain>
        <tissue evidence="10">Body</tissue>
    </source>
</reference>
<proteinExistence type="inferred from homology"/>
<feature type="region of interest" description="Disordered" evidence="9">
    <location>
        <begin position="15"/>
        <end position="49"/>
    </location>
</feature>
<keyword evidence="7 8" id="KW-0206">Cytoskeleton</keyword>
<dbReference type="EMBL" id="JBJKFK010003485">
    <property type="protein sequence ID" value="KAL3309861.1"/>
    <property type="molecule type" value="Genomic_DNA"/>
</dbReference>
<dbReference type="PROSITE" id="PS01239">
    <property type="entry name" value="DYNEIN_LIGHT_1"/>
    <property type="match status" value="1"/>
</dbReference>
<dbReference type="InterPro" id="IPR001372">
    <property type="entry name" value="Dynein_light_chain_typ-1/2"/>
</dbReference>
<evidence type="ECO:0000313" key="11">
    <source>
        <dbReference type="Proteomes" id="UP001626550"/>
    </source>
</evidence>
<evidence type="ECO:0000256" key="8">
    <source>
        <dbReference type="RuleBase" id="RU365010"/>
    </source>
</evidence>
<evidence type="ECO:0000256" key="9">
    <source>
        <dbReference type="SAM" id="MobiDB-lite"/>
    </source>
</evidence>